<dbReference type="FunCoup" id="A0A140L739">
    <property type="interactions" value="8"/>
</dbReference>
<evidence type="ECO:0000313" key="1">
    <source>
        <dbReference type="EMBL" id="KXG76364.1"/>
    </source>
</evidence>
<name>A0A140L739_9FIRM</name>
<keyword evidence="2" id="KW-1185">Reference proteome</keyword>
<dbReference type="PANTHER" id="PTHR38456">
    <property type="entry name" value="CYCLIC DI-AMP RECEPTOR A"/>
    <property type="match status" value="1"/>
</dbReference>
<dbReference type="InterPro" id="IPR015867">
    <property type="entry name" value="N-reg_PII/ATP_PRibTrfase_C"/>
</dbReference>
<dbReference type="STRING" id="520764.AN618_16040"/>
<dbReference type="PANTHER" id="PTHR38456:SF1">
    <property type="entry name" value="CYCLIC DI-AMP RECEPTOR A"/>
    <property type="match status" value="1"/>
</dbReference>
<dbReference type="Pfam" id="PF06153">
    <property type="entry name" value="CdAMP_rec"/>
    <property type="match status" value="1"/>
</dbReference>
<protein>
    <recommendedName>
        <fullName evidence="3">Cyclic di-AMP receptor A</fullName>
    </recommendedName>
</protein>
<reference evidence="1 2" key="1">
    <citation type="submission" date="2015-12" db="EMBL/GenBank/DDBJ databases">
        <title>Draft genome sequnece of Fervidicola ferrireducens strain Y170.</title>
        <authorList>
            <person name="Patel B.K."/>
        </authorList>
    </citation>
    <scope>NUCLEOTIDE SEQUENCE [LARGE SCALE GENOMIC DNA]</scope>
    <source>
        <strain evidence="1 2">Y170</strain>
    </source>
</reference>
<evidence type="ECO:0000313" key="2">
    <source>
        <dbReference type="Proteomes" id="UP000070427"/>
    </source>
</evidence>
<evidence type="ECO:0008006" key="3">
    <source>
        <dbReference type="Google" id="ProtNLM"/>
    </source>
</evidence>
<dbReference type="OrthoDB" id="9794275at2"/>
<dbReference type="Gene3D" id="3.30.70.120">
    <property type="match status" value="1"/>
</dbReference>
<dbReference type="EMBL" id="LOED01000020">
    <property type="protein sequence ID" value="KXG76364.1"/>
    <property type="molecule type" value="Genomic_DNA"/>
</dbReference>
<dbReference type="PATRIC" id="fig|520764.3.peg.1722"/>
<accession>A0A140L739</accession>
<dbReference type="AlphaFoldDB" id="A0A140L739"/>
<comment type="caution">
    <text evidence="1">The sequence shown here is derived from an EMBL/GenBank/DDBJ whole genome shotgun (WGS) entry which is preliminary data.</text>
</comment>
<dbReference type="SUPFAM" id="SSF54913">
    <property type="entry name" value="GlnB-like"/>
    <property type="match status" value="1"/>
</dbReference>
<dbReference type="InterPro" id="IPR010375">
    <property type="entry name" value="CdAMP_rec"/>
</dbReference>
<proteinExistence type="predicted"/>
<organism evidence="1 2">
    <name type="scientific">Fervidicola ferrireducens</name>
    <dbReference type="NCBI Taxonomy" id="520764"/>
    <lineage>
        <taxon>Bacteria</taxon>
        <taxon>Bacillati</taxon>
        <taxon>Bacillota</taxon>
        <taxon>Clostridia</taxon>
        <taxon>Thermosediminibacterales</taxon>
        <taxon>Thermosediminibacteraceae</taxon>
        <taxon>Fervidicola</taxon>
    </lineage>
</organism>
<dbReference type="InParanoid" id="A0A140L739"/>
<gene>
    <name evidence="1" type="ORF">AN618_16040</name>
</gene>
<dbReference type="Proteomes" id="UP000070427">
    <property type="component" value="Unassembled WGS sequence"/>
</dbReference>
<dbReference type="InterPro" id="IPR011322">
    <property type="entry name" value="N-reg_PII-like_a/b"/>
</dbReference>
<sequence>MKLIMAVVQDIDSPKLVAELTRNNIGVTKLSSTGGFLQRGNTTLLMGVEEERLDEVLKIIEKICRPRKHVIAPFPASPGETMAPYPIEVTVGGATVFVMNVERFEKI</sequence>
<dbReference type="RefSeq" id="WP_066353791.1">
    <property type="nucleotide sequence ID" value="NZ_LOED01000020.1"/>
</dbReference>